<proteinExistence type="predicted"/>
<feature type="region of interest" description="Disordered" evidence="1">
    <location>
        <begin position="159"/>
        <end position="207"/>
    </location>
</feature>
<name>A0ABT8HIF4_MYCAO</name>
<accession>A0ABT8HIF4</accession>
<evidence type="ECO:0000256" key="1">
    <source>
        <dbReference type="SAM" id="MobiDB-lite"/>
    </source>
</evidence>
<sequence>MALSDITRDGVLRAMREYDESGADSFLSKYGFAPATLYRVAEHGRQYDSKAIVGVAHGYSTGQFWTASDFTGGQRTVVKTLEALGFTIAPATAEETRAWLVTTKSDYRRLGGSTKYDDDPTSHYSYDSNVANSLRVAVGDRLVFWDEESLIGASTVASIDQRPGRRTSADAQTAQRRTSQHARPSHRASAATTATPNLKLPSSTRSR</sequence>
<evidence type="ECO:0000313" key="3">
    <source>
        <dbReference type="EMBL" id="MDN4520552.1"/>
    </source>
</evidence>
<dbReference type="RefSeq" id="WP_301161669.1">
    <property type="nucleotide sequence ID" value="NZ_JAUHTC010000077.1"/>
</dbReference>
<protein>
    <recommendedName>
        <fullName evidence="2">ScoMcrA-like N-terminal head domain-containing protein</fullName>
    </recommendedName>
</protein>
<comment type="caution">
    <text evidence="3">The sequence shown here is derived from an EMBL/GenBank/DDBJ whole genome shotgun (WGS) entry which is preliminary data.</text>
</comment>
<gene>
    <name evidence="3" type="ORF">QYF68_22415</name>
</gene>
<reference evidence="3" key="1">
    <citation type="submission" date="2023-07" db="EMBL/GenBank/DDBJ databases">
        <title>Degradation of tert-butanol by M. austroafricanum TBA100.</title>
        <authorList>
            <person name="Helbich S."/>
            <person name="Vainshtein Y."/>
        </authorList>
    </citation>
    <scope>NUCLEOTIDE SEQUENCE</scope>
    <source>
        <strain evidence="3">TBA100</strain>
    </source>
</reference>
<organism evidence="3 4">
    <name type="scientific">Mycolicibacterium austroafricanum</name>
    <name type="common">Mycobacterium austroafricanum</name>
    <dbReference type="NCBI Taxonomy" id="39687"/>
    <lineage>
        <taxon>Bacteria</taxon>
        <taxon>Bacillati</taxon>
        <taxon>Actinomycetota</taxon>
        <taxon>Actinomycetes</taxon>
        <taxon>Mycobacteriales</taxon>
        <taxon>Mycobacteriaceae</taxon>
        <taxon>Mycolicibacterium</taxon>
    </lineage>
</organism>
<evidence type="ECO:0000313" key="4">
    <source>
        <dbReference type="Proteomes" id="UP001172687"/>
    </source>
</evidence>
<dbReference type="Proteomes" id="UP001172687">
    <property type="component" value="Unassembled WGS sequence"/>
</dbReference>
<evidence type="ECO:0000259" key="2">
    <source>
        <dbReference type="Pfam" id="PF26345"/>
    </source>
</evidence>
<dbReference type="EMBL" id="JAUHTC010000077">
    <property type="protein sequence ID" value="MDN4520552.1"/>
    <property type="molecule type" value="Genomic_DNA"/>
</dbReference>
<dbReference type="Pfam" id="PF26345">
    <property type="entry name" value="ScoMcrA_N"/>
    <property type="match status" value="1"/>
</dbReference>
<dbReference type="InterPro" id="IPR058807">
    <property type="entry name" value="ScoMcrA_N"/>
</dbReference>
<feature type="compositionally biased region" description="Polar residues" evidence="1">
    <location>
        <begin position="190"/>
        <end position="207"/>
    </location>
</feature>
<feature type="domain" description="ScoMcrA-like N-terminal head" evidence="2">
    <location>
        <begin position="4"/>
        <end position="89"/>
    </location>
</feature>
<keyword evidence="4" id="KW-1185">Reference proteome</keyword>